<dbReference type="AlphaFoldDB" id="A0A3M6QSM5"/>
<dbReference type="Pfam" id="PF18475">
    <property type="entry name" value="PIN7"/>
    <property type="match status" value="1"/>
</dbReference>
<dbReference type="InterPro" id="IPR041494">
    <property type="entry name" value="PIN7"/>
</dbReference>
<keyword evidence="3" id="KW-1185">Reference proteome</keyword>
<accession>A0A3M6QSM5</accession>
<sequence length="202" mass="22277">MIDLENCPNQLHQLPSDLANYSRVVICYAQSISKVPLNWLIPLSTAIAANKLKIQKMERGGKNSADFGILFLCGALMHELPQETHFAIVSNDSDLDHAVHLLKSHGRSSERIGNVTTETITVKPALSDSSTPLAIYCAHLITYSKNRPAKADTLRNSIKNKFKHNPAESDKVYNLLLSNGAVKVSDNKVTYSDKKIGELAKH</sequence>
<evidence type="ECO:0000313" key="3">
    <source>
        <dbReference type="Proteomes" id="UP000278006"/>
    </source>
</evidence>
<proteinExistence type="predicted"/>
<organism evidence="2 3">
    <name type="scientific">Corticibacter populi</name>
    <dbReference type="NCBI Taxonomy" id="1550736"/>
    <lineage>
        <taxon>Bacteria</taxon>
        <taxon>Pseudomonadati</taxon>
        <taxon>Pseudomonadota</taxon>
        <taxon>Betaproteobacteria</taxon>
        <taxon>Burkholderiales</taxon>
        <taxon>Comamonadaceae</taxon>
        <taxon>Corticibacter</taxon>
    </lineage>
</organism>
<dbReference type="OrthoDB" id="9791898at2"/>
<comment type="caution">
    <text evidence="2">The sequence shown here is derived from an EMBL/GenBank/DDBJ whole genome shotgun (WGS) entry which is preliminary data.</text>
</comment>
<protein>
    <submittedName>
        <fullName evidence="2">NYN domain-containing protein</fullName>
    </submittedName>
</protein>
<gene>
    <name evidence="2" type="ORF">D8I35_11290</name>
</gene>
<evidence type="ECO:0000313" key="2">
    <source>
        <dbReference type="EMBL" id="RMX06036.1"/>
    </source>
</evidence>
<evidence type="ECO:0000259" key="1">
    <source>
        <dbReference type="Pfam" id="PF18475"/>
    </source>
</evidence>
<dbReference type="Proteomes" id="UP000278006">
    <property type="component" value="Unassembled WGS sequence"/>
</dbReference>
<dbReference type="EMBL" id="RDQO01000003">
    <property type="protein sequence ID" value="RMX06036.1"/>
    <property type="molecule type" value="Genomic_DNA"/>
</dbReference>
<name>A0A3M6QSM5_9BURK</name>
<reference evidence="2 3" key="1">
    <citation type="submission" date="2018-10" db="EMBL/GenBank/DDBJ databases">
        <title>Draft genome of Cortibacter populi DSM10536.</title>
        <authorList>
            <person name="Bernier A.-M."/>
            <person name="Bernard K."/>
        </authorList>
    </citation>
    <scope>NUCLEOTIDE SEQUENCE [LARGE SCALE GENOMIC DNA]</scope>
    <source>
        <strain evidence="2 3">DSM 105136</strain>
    </source>
</reference>
<feature type="domain" description="PIN-like" evidence="1">
    <location>
        <begin position="1"/>
        <end position="106"/>
    </location>
</feature>